<sequence>MKTEEYKSIEDLLDRFFEGQTSNEEERVLYKFFARPDIPAHLERYREVFGYFESGIALDFSETPELRLPAKESSNKRKIGWAIAVCVAASLLLFLVNQLFMGTEEVINPYEGSYIVRNGCVVTDLDRIQPEIEAIYQAAEAAEKEADLLLCDKNERKFISGMADRQVKENYQSLLRSVQDDRLRKEIKNILDSDE</sequence>
<dbReference type="EMBL" id="CACRUW010000007">
    <property type="protein sequence ID" value="VYU00488.1"/>
    <property type="molecule type" value="Genomic_DNA"/>
</dbReference>
<keyword evidence="1" id="KW-0812">Transmembrane</keyword>
<feature type="transmembrane region" description="Helical" evidence="1">
    <location>
        <begin position="79"/>
        <end position="100"/>
    </location>
</feature>
<protein>
    <submittedName>
        <fullName evidence="2">Uncharacterized protein</fullName>
    </submittedName>
</protein>
<evidence type="ECO:0000256" key="1">
    <source>
        <dbReference type="SAM" id="Phobius"/>
    </source>
</evidence>
<organism evidence="2">
    <name type="scientific">Parabacteroides distasonis</name>
    <dbReference type="NCBI Taxonomy" id="823"/>
    <lineage>
        <taxon>Bacteria</taxon>
        <taxon>Pseudomonadati</taxon>
        <taxon>Bacteroidota</taxon>
        <taxon>Bacteroidia</taxon>
        <taxon>Bacteroidales</taxon>
        <taxon>Tannerellaceae</taxon>
        <taxon>Parabacteroides</taxon>
    </lineage>
</organism>
<dbReference type="RefSeq" id="WP_156682393.1">
    <property type="nucleotide sequence ID" value="NZ_CACRUW010000007.1"/>
</dbReference>
<evidence type="ECO:0000313" key="2">
    <source>
        <dbReference type="EMBL" id="VYU00488.1"/>
    </source>
</evidence>
<proteinExistence type="predicted"/>
<keyword evidence="1" id="KW-1133">Transmembrane helix</keyword>
<gene>
    <name evidence="2" type="ORF">PDLFYP31_01589</name>
</gene>
<reference evidence="2" key="1">
    <citation type="submission" date="2019-11" db="EMBL/GenBank/DDBJ databases">
        <authorList>
            <person name="Feng L."/>
        </authorList>
    </citation>
    <scope>NUCLEOTIDE SEQUENCE</scope>
    <source>
        <strain evidence="2">PdistasonisLFYP31</strain>
    </source>
</reference>
<name>A0A6N3BD39_PARDI</name>
<accession>A0A6N3BD39</accession>
<dbReference type="AlphaFoldDB" id="A0A6N3BD39"/>
<keyword evidence="1" id="KW-0472">Membrane</keyword>